<reference evidence="1" key="1">
    <citation type="journal article" date="2022" name="bioRxiv">
        <title>Sequencing and chromosome-scale assembly of the giantPleurodeles waltlgenome.</title>
        <authorList>
            <person name="Brown T."/>
            <person name="Elewa A."/>
            <person name="Iarovenko S."/>
            <person name="Subramanian E."/>
            <person name="Araus A.J."/>
            <person name="Petzold A."/>
            <person name="Susuki M."/>
            <person name="Suzuki K.-i.T."/>
            <person name="Hayashi T."/>
            <person name="Toyoda A."/>
            <person name="Oliveira C."/>
            <person name="Osipova E."/>
            <person name="Leigh N.D."/>
            <person name="Simon A."/>
            <person name="Yun M.H."/>
        </authorList>
    </citation>
    <scope>NUCLEOTIDE SEQUENCE</scope>
    <source>
        <strain evidence="1">20211129_DDA</strain>
        <tissue evidence="1">Liver</tissue>
    </source>
</reference>
<dbReference type="EMBL" id="JANPWB010000006">
    <property type="protein sequence ID" value="KAJ1176971.1"/>
    <property type="molecule type" value="Genomic_DNA"/>
</dbReference>
<dbReference type="Proteomes" id="UP001066276">
    <property type="component" value="Chromosome 3_2"/>
</dbReference>
<comment type="caution">
    <text evidence="1">The sequence shown here is derived from an EMBL/GenBank/DDBJ whole genome shotgun (WGS) entry which is preliminary data.</text>
</comment>
<organism evidence="1 2">
    <name type="scientific">Pleurodeles waltl</name>
    <name type="common">Iberian ribbed newt</name>
    <dbReference type="NCBI Taxonomy" id="8319"/>
    <lineage>
        <taxon>Eukaryota</taxon>
        <taxon>Metazoa</taxon>
        <taxon>Chordata</taxon>
        <taxon>Craniata</taxon>
        <taxon>Vertebrata</taxon>
        <taxon>Euteleostomi</taxon>
        <taxon>Amphibia</taxon>
        <taxon>Batrachia</taxon>
        <taxon>Caudata</taxon>
        <taxon>Salamandroidea</taxon>
        <taxon>Salamandridae</taxon>
        <taxon>Pleurodelinae</taxon>
        <taxon>Pleurodeles</taxon>
    </lineage>
</organism>
<name>A0AAV7TKJ0_PLEWA</name>
<proteinExistence type="predicted"/>
<gene>
    <name evidence="1" type="ORF">NDU88_002238</name>
</gene>
<protein>
    <submittedName>
        <fullName evidence="1">Uncharacterized protein</fullName>
    </submittedName>
</protein>
<accession>A0AAV7TKJ0</accession>
<sequence length="136" mass="15472">MAGPRGGAEMFIHGQQSGTLPLHTFRHSLRLLELHIWGQVQWAFTWRLPRGAVREPVFRDEVREAIIDYFDCNKGSVQSPTVLCKAFKEVIRGVCIAKQNGILRTLRCELYALKEELGDLERSYYALGDALIRAKA</sequence>
<dbReference type="AlphaFoldDB" id="A0AAV7TKJ0"/>
<evidence type="ECO:0000313" key="2">
    <source>
        <dbReference type="Proteomes" id="UP001066276"/>
    </source>
</evidence>
<evidence type="ECO:0000313" key="1">
    <source>
        <dbReference type="EMBL" id="KAJ1176971.1"/>
    </source>
</evidence>
<keyword evidence="2" id="KW-1185">Reference proteome</keyword>